<gene>
    <name evidence="2" type="ORF">AB5J52_06035</name>
</gene>
<evidence type="ECO:0000256" key="1">
    <source>
        <dbReference type="SAM" id="MobiDB-lite"/>
    </source>
</evidence>
<dbReference type="RefSeq" id="WP_369221441.1">
    <property type="nucleotide sequence ID" value="NZ_CP163441.1"/>
</dbReference>
<feature type="region of interest" description="Disordered" evidence="1">
    <location>
        <begin position="63"/>
        <end position="84"/>
    </location>
</feature>
<dbReference type="EMBL" id="CP163441">
    <property type="protein sequence ID" value="XDQ41862.1"/>
    <property type="molecule type" value="Genomic_DNA"/>
</dbReference>
<feature type="region of interest" description="Disordered" evidence="1">
    <location>
        <begin position="1"/>
        <end position="30"/>
    </location>
</feature>
<evidence type="ECO:0000313" key="2">
    <source>
        <dbReference type="EMBL" id="XDQ41862.1"/>
    </source>
</evidence>
<proteinExistence type="predicted"/>
<accession>A0AB39QES9</accession>
<name>A0AB39QES9_9ACTN</name>
<dbReference type="AlphaFoldDB" id="A0AB39QES9"/>
<protein>
    <submittedName>
        <fullName evidence="2">Uncharacterized protein</fullName>
    </submittedName>
</protein>
<reference evidence="2" key="1">
    <citation type="submission" date="2024-07" db="EMBL/GenBank/DDBJ databases">
        <authorList>
            <person name="Yu S.T."/>
        </authorList>
    </citation>
    <scope>NUCLEOTIDE SEQUENCE</scope>
    <source>
        <strain evidence="2">R39</strain>
    </source>
</reference>
<sequence length="84" mass="8987">MSKAEFGRITDNCPRQYVDPGSPLAADVNRRRPDVLSETLVSSDAKSLMKIVAAAALATNREDILGGPSTTRGTRTASRRVTPT</sequence>
<organism evidence="2">
    <name type="scientific">Streptomyces sp. R39</name>
    <dbReference type="NCBI Taxonomy" id="3238631"/>
    <lineage>
        <taxon>Bacteria</taxon>
        <taxon>Bacillati</taxon>
        <taxon>Actinomycetota</taxon>
        <taxon>Actinomycetes</taxon>
        <taxon>Kitasatosporales</taxon>
        <taxon>Streptomycetaceae</taxon>
        <taxon>Streptomyces</taxon>
    </lineage>
</organism>
<feature type="compositionally biased region" description="Low complexity" evidence="1">
    <location>
        <begin position="70"/>
        <end position="84"/>
    </location>
</feature>